<dbReference type="PROSITE" id="PS00108">
    <property type="entry name" value="PROTEIN_KINASE_ST"/>
    <property type="match status" value="1"/>
</dbReference>
<feature type="binding site" evidence="3">
    <location>
        <position position="226"/>
    </location>
    <ligand>
        <name>ATP</name>
        <dbReference type="ChEBI" id="CHEBI:30616"/>
    </ligand>
</feature>
<feature type="region of interest" description="Disordered" evidence="4">
    <location>
        <begin position="607"/>
        <end position="630"/>
    </location>
</feature>
<feature type="domain" description="Protein kinase" evidence="5">
    <location>
        <begin position="196"/>
        <end position="508"/>
    </location>
</feature>
<dbReference type="SUPFAM" id="SSF56112">
    <property type="entry name" value="Protein kinase-like (PK-like)"/>
    <property type="match status" value="1"/>
</dbReference>
<evidence type="ECO:0000256" key="3">
    <source>
        <dbReference type="PROSITE-ProRule" id="PRU10141"/>
    </source>
</evidence>
<keyword evidence="2 3" id="KW-0067">ATP-binding</keyword>
<dbReference type="AlphaFoldDB" id="A0AAN7W4C9"/>
<evidence type="ECO:0000256" key="2">
    <source>
        <dbReference type="ARBA" id="ARBA00022840"/>
    </source>
</evidence>
<evidence type="ECO:0000259" key="5">
    <source>
        <dbReference type="PROSITE" id="PS50011"/>
    </source>
</evidence>
<evidence type="ECO:0000256" key="4">
    <source>
        <dbReference type="SAM" id="MobiDB-lite"/>
    </source>
</evidence>
<dbReference type="GO" id="GO:0004674">
    <property type="term" value="F:protein serine/threonine kinase activity"/>
    <property type="evidence" value="ECO:0007669"/>
    <property type="project" value="TreeGrafter"/>
</dbReference>
<keyword evidence="7" id="KW-1185">Reference proteome</keyword>
<dbReference type="PANTHER" id="PTHR44167:SF30">
    <property type="entry name" value="PHOSPHORYLASE KINASE"/>
    <property type="match status" value="1"/>
</dbReference>
<organism evidence="6 7">
    <name type="scientific">Arxiozyma heterogenica</name>
    <dbReference type="NCBI Taxonomy" id="278026"/>
    <lineage>
        <taxon>Eukaryota</taxon>
        <taxon>Fungi</taxon>
        <taxon>Dikarya</taxon>
        <taxon>Ascomycota</taxon>
        <taxon>Saccharomycotina</taxon>
        <taxon>Saccharomycetes</taxon>
        <taxon>Saccharomycetales</taxon>
        <taxon>Saccharomycetaceae</taxon>
        <taxon>Arxiozyma</taxon>
    </lineage>
</organism>
<dbReference type="InterPro" id="IPR000719">
    <property type="entry name" value="Prot_kinase_dom"/>
</dbReference>
<accession>A0AAN7W4C9</accession>
<feature type="compositionally biased region" description="Low complexity" evidence="4">
    <location>
        <begin position="608"/>
        <end position="622"/>
    </location>
</feature>
<sequence>MLKKNKSNSNLKASTFSSVSTIKSLGKKLLTSKSFDHNDVNKNVKPIKTLKKRSTVPAVSNTESKTQNIPTNTPKPISSSVTSARRSKMNESRNNSVSERKMVYNPYGVMSSSINSSSGASYSYMSKNLSSHFSMGYNSLGSINSSSLSRRDPSLYLHEGSQSIRILQLPIASPNDYLPEEFQQKSIQLYDNFKFENDNKSIGSGGSADVTKVVTKGVKAKHYAFKRLNLIYQETDEQYYKRCSKEYIIGRHLNSIKGYGSMNIIGIYQLCKIPTTTKSVRGWGYIMELAKYDLFHLMTRTGWKSVDVSEKYCIFKQIANGVKFMHDNGISHRDLKPENVLLCENGICKITDFGISSWVYNDPKDPESGIKMCCGMIGSPPYAPPEVMMWDSKKSYSKELQNSYNPFLIDTYSLGIILMTLLNNVIPFIESCDKDSKFRDYELAYESYFKYENRLFRKKGIYKPGPGPEYMFARMFNDREMSRIAWRLADPCAATRYNMDDLFNDPRFQKIEMCMDPFDEITYKYSEPELLYSSLEESGISNIGSKTNTVVASTENHISRSMISIAESPKEMEKKPVCSLLTKMLSDSNSSVSSTTSSTMNYDEMNVSTSFSSSSSSSSSPSPALPTISLGKDTDLFTLEEEETEETNNKDVSDRDIKSIVSNETITRKTVDKSSDRMKVSEFSRQRRRRMVVHHHLQVVNSVSSMNSPIFSNSMPSSIMSSVGSSSFRKW</sequence>
<dbReference type="InterPro" id="IPR011009">
    <property type="entry name" value="Kinase-like_dom_sf"/>
</dbReference>
<evidence type="ECO:0000256" key="1">
    <source>
        <dbReference type="ARBA" id="ARBA00022741"/>
    </source>
</evidence>
<feature type="compositionally biased region" description="Polar residues" evidence="4">
    <location>
        <begin position="57"/>
        <end position="84"/>
    </location>
</feature>
<dbReference type="GO" id="GO:0044773">
    <property type="term" value="P:mitotic DNA damage checkpoint signaling"/>
    <property type="evidence" value="ECO:0007669"/>
    <property type="project" value="TreeGrafter"/>
</dbReference>
<comment type="caution">
    <text evidence="6">The sequence shown here is derived from an EMBL/GenBank/DDBJ whole genome shotgun (WGS) entry which is preliminary data.</text>
</comment>
<dbReference type="InterPro" id="IPR008271">
    <property type="entry name" value="Ser/Thr_kinase_AS"/>
</dbReference>
<dbReference type="SMART" id="SM00220">
    <property type="entry name" value="S_TKc"/>
    <property type="match status" value="1"/>
</dbReference>
<feature type="region of interest" description="Disordered" evidence="4">
    <location>
        <begin position="52"/>
        <end position="95"/>
    </location>
</feature>
<dbReference type="GO" id="GO:0005634">
    <property type="term" value="C:nucleus"/>
    <property type="evidence" value="ECO:0007669"/>
    <property type="project" value="TreeGrafter"/>
</dbReference>
<dbReference type="Pfam" id="PF00069">
    <property type="entry name" value="Pkinase"/>
    <property type="match status" value="1"/>
</dbReference>
<dbReference type="PANTHER" id="PTHR44167">
    <property type="entry name" value="OVARIAN-SPECIFIC SERINE/THREONINE-PROTEIN KINASE LOK-RELATED"/>
    <property type="match status" value="1"/>
</dbReference>
<evidence type="ECO:0000313" key="7">
    <source>
        <dbReference type="Proteomes" id="UP001306508"/>
    </source>
</evidence>
<dbReference type="InterPro" id="IPR017441">
    <property type="entry name" value="Protein_kinase_ATP_BS"/>
</dbReference>
<keyword evidence="1 3" id="KW-0547">Nucleotide-binding</keyword>
<evidence type="ECO:0000313" key="6">
    <source>
        <dbReference type="EMBL" id="KAK5780904.1"/>
    </source>
</evidence>
<dbReference type="PROSITE" id="PS00107">
    <property type="entry name" value="PROTEIN_KINASE_ATP"/>
    <property type="match status" value="1"/>
</dbReference>
<reference evidence="7" key="1">
    <citation type="submission" date="2023-07" db="EMBL/GenBank/DDBJ databases">
        <title>A draft genome of Kazachstania heterogenica Y-27499.</title>
        <authorList>
            <person name="Donic C."/>
            <person name="Kralova J.S."/>
            <person name="Fidel L."/>
            <person name="Ben-Dor S."/>
            <person name="Jung S."/>
        </authorList>
    </citation>
    <scope>NUCLEOTIDE SEQUENCE [LARGE SCALE GENOMIC DNA]</scope>
    <source>
        <strain evidence="7">Y27499</strain>
    </source>
</reference>
<dbReference type="GO" id="GO:0005524">
    <property type="term" value="F:ATP binding"/>
    <property type="evidence" value="ECO:0007669"/>
    <property type="project" value="UniProtKB-UniRule"/>
</dbReference>
<dbReference type="EMBL" id="JAWIZZ010000040">
    <property type="protein sequence ID" value="KAK5780904.1"/>
    <property type="molecule type" value="Genomic_DNA"/>
</dbReference>
<dbReference type="PROSITE" id="PS50011">
    <property type="entry name" value="PROTEIN_KINASE_DOM"/>
    <property type="match status" value="1"/>
</dbReference>
<dbReference type="Gene3D" id="1.10.510.10">
    <property type="entry name" value="Transferase(Phosphotransferase) domain 1"/>
    <property type="match status" value="1"/>
</dbReference>
<proteinExistence type="predicted"/>
<dbReference type="Proteomes" id="UP001306508">
    <property type="component" value="Unassembled WGS sequence"/>
</dbReference>
<protein>
    <recommendedName>
        <fullName evidence="5">Protein kinase domain-containing protein</fullName>
    </recommendedName>
</protein>
<name>A0AAN7W4C9_9SACH</name>
<gene>
    <name evidence="6" type="ORF">RI543_002031</name>
</gene>